<dbReference type="Proteomes" id="UP001159405">
    <property type="component" value="Unassembled WGS sequence"/>
</dbReference>
<reference evidence="1 2" key="1">
    <citation type="submission" date="2022-05" db="EMBL/GenBank/DDBJ databases">
        <authorList>
            <consortium name="Genoscope - CEA"/>
            <person name="William W."/>
        </authorList>
    </citation>
    <scope>NUCLEOTIDE SEQUENCE [LARGE SCALE GENOMIC DNA]</scope>
</reference>
<sequence length="1041" mass="115856">MFNKNAALSQGTDIPSFNGEFVQYAADNVDHNIRTLDGHNTFHGMGMIAVVTPGTKHSRNVARRKVTPEEISATGRVEIHPCGPRQVNVEIKYKDLVLVRAEDPTASLDILWKTSLLFGNPRPSWSGMMQLVHQGRHQGKSSVMFLPMIDMNPSDVTCVSSTLHFVSEHAKQHSIANPIVTSDQPLWLKAFNIIQTEPANSDLRKVIVRLGAFHAEMSFLGSIGHLIAGSGLREVLELIYASNAVDHIMTGKAISRAVRAHLIVDAALNALLYSEALEVPVPHLHHTALFDKLMEKKVSADEASISEVLDNIEECVHRKQDLLAERSRTAALWIKYLEMVDILRSFIRAERTANWELHLKALTRMLPHLAASSHNLYVKCARLYLQSMTDLRTDHPDVYRDFASGLHVARRSNRFWAGLSIDLVIEQVLMRSLKTCGGLTRGRGLTEQQRLIWLLSMPACVETNHIMQELTGVQFNSGEQNKDMSKARQTRDMKDTVTILRALATHNPFSLDTDSNLRNIMNGVNADSNVNADTAKIVGEKILSSMNGTLATDYSFKRSAQAVTMASKSSVKIDNDQVQVDPQLLFQRLIIACDNSHPEALFQYDLCTYPTALFDSPFTLRQPQKPALADALWTRLTPEAKTQPEGNVQYVLDGGALLHRVPWPRGSPSYKEVCDLYCTYVQRKYGRAIVVFDGYDEMSTKAMTQQRRASGKVAATVTFTEIMSITMKKDNFLSNPKNKQSFLLMLSEALQNVGCVTHHANGDADLLIVQTAVESARTKTTILVGDDTDLLVLLCYHASEDGCDLYFRPEPKGNARGARAWHMKRVKEQLGKEVCRNLLFLHAVTGFDTTSRLYGAGKATALKKFENVLHFKQQANVFSRHSTVSDVVSAGEKALVSLFSGKPGVGLNALRYQRYFEKLANKTSHIEPQNLPPTAAAARFHSLRVYLQVKQWQGEGAGMSMEDWGWKVSNYQVFPVATDLPPAPEPLLQLIRCNCSSDCSSMRCICRKNGMQCSPACGQCKGSSCTNSLNTVDYESEDSED</sequence>
<evidence type="ECO:0000313" key="2">
    <source>
        <dbReference type="Proteomes" id="UP001159405"/>
    </source>
</evidence>
<dbReference type="EMBL" id="CALNXK010000527">
    <property type="protein sequence ID" value="CAH3187168.1"/>
    <property type="molecule type" value="Genomic_DNA"/>
</dbReference>
<organism evidence="1 2">
    <name type="scientific">Porites lobata</name>
    <dbReference type="NCBI Taxonomy" id="104759"/>
    <lineage>
        <taxon>Eukaryota</taxon>
        <taxon>Metazoa</taxon>
        <taxon>Cnidaria</taxon>
        <taxon>Anthozoa</taxon>
        <taxon>Hexacorallia</taxon>
        <taxon>Scleractinia</taxon>
        <taxon>Fungiina</taxon>
        <taxon>Poritidae</taxon>
        <taxon>Porites</taxon>
    </lineage>
</organism>
<evidence type="ECO:0000313" key="1">
    <source>
        <dbReference type="EMBL" id="CAH3187168.1"/>
    </source>
</evidence>
<protein>
    <recommendedName>
        <fullName evidence="3">Tesmin/TSO1-like CXC domain-containing protein</fullName>
    </recommendedName>
</protein>
<keyword evidence="2" id="KW-1185">Reference proteome</keyword>
<evidence type="ECO:0008006" key="3">
    <source>
        <dbReference type="Google" id="ProtNLM"/>
    </source>
</evidence>
<proteinExistence type="predicted"/>
<accession>A0ABN8S6L1</accession>
<comment type="caution">
    <text evidence="1">The sequence shown here is derived from an EMBL/GenBank/DDBJ whole genome shotgun (WGS) entry which is preliminary data.</text>
</comment>
<dbReference type="PANTHER" id="PTHR46704">
    <property type="entry name" value="CXC DOMAIN-CONTAINING PROTEIN-RELATED"/>
    <property type="match status" value="1"/>
</dbReference>
<gene>
    <name evidence="1" type="ORF">PLOB_00036872</name>
</gene>
<name>A0ABN8S6L1_9CNID</name>
<dbReference type="PANTHER" id="PTHR46704:SF1">
    <property type="entry name" value="TELOMERE LENGTH REGULATION PROTEIN TEL2 HOMOLOG"/>
    <property type="match status" value="1"/>
</dbReference>